<evidence type="ECO:0000313" key="2">
    <source>
        <dbReference type="Proteomes" id="UP001239111"/>
    </source>
</evidence>
<dbReference type="Proteomes" id="UP001239111">
    <property type="component" value="Chromosome 2"/>
</dbReference>
<reference evidence="1" key="1">
    <citation type="submission" date="2023-04" db="EMBL/GenBank/DDBJ databases">
        <title>A chromosome-level genome assembly of the parasitoid wasp Eretmocerus hayati.</title>
        <authorList>
            <person name="Zhong Y."/>
            <person name="Liu S."/>
            <person name="Liu Y."/>
        </authorList>
    </citation>
    <scope>NUCLEOTIDE SEQUENCE</scope>
    <source>
        <strain evidence="1">ZJU_SS_LIU_2023</strain>
    </source>
</reference>
<name>A0ACC2P0C2_9HYME</name>
<organism evidence="1 2">
    <name type="scientific">Eretmocerus hayati</name>
    <dbReference type="NCBI Taxonomy" id="131215"/>
    <lineage>
        <taxon>Eukaryota</taxon>
        <taxon>Metazoa</taxon>
        <taxon>Ecdysozoa</taxon>
        <taxon>Arthropoda</taxon>
        <taxon>Hexapoda</taxon>
        <taxon>Insecta</taxon>
        <taxon>Pterygota</taxon>
        <taxon>Neoptera</taxon>
        <taxon>Endopterygota</taxon>
        <taxon>Hymenoptera</taxon>
        <taxon>Apocrita</taxon>
        <taxon>Proctotrupomorpha</taxon>
        <taxon>Chalcidoidea</taxon>
        <taxon>Aphelinidae</taxon>
        <taxon>Aphelininae</taxon>
        <taxon>Eretmocerus</taxon>
    </lineage>
</organism>
<keyword evidence="2" id="KW-1185">Reference proteome</keyword>
<protein>
    <submittedName>
        <fullName evidence="1">Uncharacterized protein</fullName>
    </submittedName>
</protein>
<dbReference type="EMBL" id="CM056742">
    <property type="protein sequence ID" value="KAJ8676880.1"/>
    <property type="molecule type" value="Genomic_DNA"/>
</dbReference>
<gene>
    <name evidence="1" type="ORF">QAD02_012667</name>
</gene>
<proteinExistence type="predicted"/>
<accession>A0ACC2P0C2</accession>
<evidence type="ECO:0000313" key="1">
    <source>
        <dbReference type="EMBL" id="KAJ8676880.1"/>
    </source>
</evidence>
<comment type="caution">
    <text evidence="1">The sequence shown here is derived from an EMBL/GenBank/DDBJ whole genome shotgun (WGS) entry which is preliminary data.</text>
</comment>
<sequence>MNKKETPRQFYDRLKVFINVALTAAKEDLTEENVDLDNKPHLELIASKTFVKGLPDTLKPAIALSKPKTLIEALQSVEQLEKFPLKTNSEAELYFTRLQEMSGPNPQPQNTRPNSPARQVHEKQGQRVKIIDNNDPNSPINTTDVQNAY</sequence>